<keyword evidence="1 3" id="KW-0597">Phosphoprotein</keyword>
<feature type="compositionally biased region" description="Basic and acidic residues" evidence="4">
    <location>
        <begin position="153"/>
        <end position="163"/>
    </location>
</feature>
<dbReference type="KEGG" id="gog:C1280_32735"/>
<dbReference type="AlphaFoldDB" id="A0A2Z3HEA9"/>
<dbReference type="Pfam" id="PF00072">
    <property type="entry name" value="Response_reg"/>
    <property type="match status" value="1"/>
</dbReference>
<evidence type="ECO:0000313" key="7">
    <source>
        <dbReference type="Proteomes" id="UP000245802"/>
    </source>
</evidence>
<evidence type="ECO:0000256" key="4">
    <source>
        <dbReference type="SAM" id="MobiDB-lite"/>
    </source>
</evidence>
<evidence type="ECO:0000256" key="1">
    <source>
        <dbReference type="ARBA" id="ARBA00022553"/>
    </source>
</evidence>
<reference evidence="6 7" key="1">
    <citation type="submission" date="2018-01" db="EMBL/GenBank/DDBJ databases">
        <title>G. obscuriglobus.</title>
        <authorList>
            <person name="Franke J."/>
            <person name="Blomberg W."/>
            <person name="Selmecki A."/>
        </authorList>
    </citation>
    <scope>NUCLEOTIDE SEQUENCE [LARGE SCALE GENOMIC DNA]</scope>
    <source>
        <strain evidence="6 7">DSM 5831</strain>
    </source>
</reference>
<evidence type="ECO:0000313" key="6">
    <source>
        <dbReference type="EMBL" id="AWM41295.1"/>
    </source>
</evidence>
<dbReference type="SUPFAM" id="SSF52172">
    <property type="entry name" value="CheY-like"/>
    <property type="match status" value="1"/>
</dbReference>
<protein>
    <submittedName>
        <fullName evidence="6">Response regulator</fullName>
    </submittedName>
</protein>
<evidence type="ECO:0000259" key="5">
    <source>
        <dbReference type="PROSITE" id="PS50110"/>
    </source>
</evidence>
<feature type="domain" description="Response regulatory" evidence="5">
    <location>
        <begin position="30"/>
        <end position="145"/>
    </location>
</feature>
<keyword evidence="2" id="KW-0902">Two-component regulatory system</keyword>
<dbReference type="PANTHER" id="PTHR45339:SF1">
    <property type="entry name" value="HYBRID SIGNAL TRANSDUCTION HISTIDINE KINASE J"/>
    <property type="match status" value="1"/>
</dbReference>
<dbReference type="CDD" id="cd00156">
    <property type="entry name" value="REC"/>
    <property type="match status" value="1"/>
</dbReference>
<dbReference type="OrthoDB" id="280492at2"/>
<dbReference type="RefSeq" id="WP_010037705.1">
    <property type="nucleotide sequence ID" value="NZ_CP025958.1"/>
</dbReference>
<feature type="compositionally biased region" description="Basic and acidic residues" evidence="4">
    <location>
        <begin position="8"/>
        <end position="19"/>
    </location>
</feature>
<dbReference type="SMART" id="SM00448">
    <property type="entry name" value="REC"/>
    <property type="match status" value="1"/>
</dbReference>
<proteinExistence type="predicted"/>
<dbReference type="PROSITE" id="PS50110">
    <property type="entry name" value="RESPONSE_REGULATORY"/>
    <property type="match status" value="1"/>
</dbReference>
<name>A0A2Z3HEA9_9BACT</name>
<keyword evidence="7" id="KW-1185">Reference proteome</keyword>
<dbReference type="InterPro" id="IPR001789">
    <property type="entry name" value="Sig_transdc_resp-reg_receiver"/>
</dbReference>
<gene>
    <name evidence="6" type="ORF">C1280_32735</name>
</gene>
<dbReference type="Gene3D" id="3.40.50.2300">
    <property type="match status" value="1"/>
</dbReference>
<dbReference type="Proteomes" id="UP000245802">
    <property type="component" value="Chromosome"/>
</dbReference>
<evidence type="ECO:0000256" key="3">
    <source>
        <dbReference type="PROSITE-ProRule" id="PRU00169"/>
    </source>
</evidence>
<feature type="region of interest" description="Disordered" evidence="4">
    <location>
        <begin position="149"/>
        <end position="172"/>
    </location>
</feature>
<feature type="modified residue" description="4-aspartylphosphate" evidence="3">
    <location>
        <position position="79"/>
    </location>
</feature>
<dbReference type="EMBL" id="CP025958">
    <property type="protein sequence ID" value="AWM41295.1"/>
    <property type="molecule type" value="Genomic_DNA"/>
</dbReference>
<evidence type="ECO:0000256" key="2">
    <source>
        <dbReference type="ARBA" id="ARBA00023012"/>
    </source>
</evidence>
<dbReference type="InterPro" id="IPR011006">
    <property type="entry name" value="CheY-like_superfamily"/>
</dbReference>
<dbReference type="GO" id="GO:0000160">
    <property type="term" value="P:phosphorelay signal transduction system"/>
    <property type="evidence" value="ECO:0007669"/>
    <property type="project" value="UniProtKB-KW"/>
</dbReference>
<accession>A0A2Z3HEA9</accession>
<organism evidence="6 7">
    <name type="scientific">Gemmata obscuriglobus</name>
    <dbReference type="NCBI Taxonomy" id="114"/>
    <lineage>
        <taxon>Bacteria</taxon>
        <taxon>Pseudomonadati</taxon>
        <taxon>Planctomycetota</taxon>
        <taxon>Planctomycetia</taxon>
        <taxon>Gemmatales</taxon>
        <taxon>Gemmataceae</taxon>
        <taxon>Gemmata</taxon>
    </lineage>
</organism>
<sequence length="172" mass="18822">MLPVPRPTEGEPTKTEPPKAECAPCETRFSILIADDDRGTREALAEMLDRRGFRTMLAADGSQAVELVQVDLVHLVLIDMHMPRLTGLEAFAVIRQTLDRLLPAVLMTADATNDLIRQAFAAQVYSVIPKPVNGNVVLHTLERALVKVYGPRPEPKEKPEDKASAPPPGTVP</sequence>
<dbReference type="PANTHER" id="PTHR45339">
    <property type="entry name" value="HYBRID SIGNAL TRANSDUCTION HISTIDINE KINASE J"/>
    <property type="match status" value="1"/>
</dbReference>
<feature type="region of interest" description="Disordered" evidence="4">
    <location>
        <begin position="1"/>
        <end position="21"/>
    </location>
</feature>